<organism evidence="1 2">
    <name type="scientific">Nelumbo nucifera</name>
    <name type="common">Sacred lotus</name>
    <dbReference type="NCBI Taxonomy" id="4432"/>
    <lineage>
        <taxon>Eukaryota</taxon>
        <taxon>Viridiplantae</taxon>
        <taxon>Streptophyta</taxon>
        <taxon>Embryophyta</taxon>
        <taxon>Tracheophyta</taxon>
        <taxon>Spermatophyta</taxon>
        <taxon>Magnoliopsida</taxon>
        <taxon>Proteales</taxon>
        <taxon>Nelumbonaceae</taxon>
        <taxon>Nelumbo</taxon>
    </lineage>
</organism>
<comment type="caution">
    <text evidence="1">The sequence shown here is derived from an EMBL/GenBank/DDBJ whole genome shotgun (WGS) entry which is preliminary data.</text>
</comment>
<dbReference type="EMBL" id="DUZY01000004">
    <property type="protein sequence ID" value="DAD35614.1"/>
    <property type="molecule type" value="Genomic_DNA"/>
</dbReference>
<proteinExistence type="predicted"/>
<gene>
    <name evidence="1" type="ORF">HUJ06_006254</name>
</gene>
<evidence type="ECO:0000313" key="1">
    <source>
        <dbReference type="EMBL" id="DAD35614.1"/>
    </source>
</evidence>
<dbReference type="Proteomes" id="UP000607653">
    <property type="component" value="Unassembled WGS sequence"/>
</dbReference>
<reference evidence="1 2" key="1">
    <citation type="journal article" date="2020" name="Mol. Biol. Evol.">
        <title>Distinct Expression and Methylation Patterns for Genes with Different Fates following a Single Whole-Genome Duplication in Flowering Plants.</title>
        <authorList>
            <person name="Shi T."/>
            <person name="Rahmani R.S."/>
            <person name="Gugger P.F."/>
            <person name="Wang M."/>
            <person name="Li H."/>
            <person name="Zhang Y."/>
            <person name="Li Z."/>
            <person name="Wang Q."/>
            <person name="Van de Peer Y."/>
            <person name="Marchal K."/>
            <person name="Chen J."/>
        </authorList>
    </citation>
    <scope>NUCLEOTIDE SEQUENCE [LARGE SCALE GENOMIC DNA]</scope>
    <source>
        <tissue evidence="1">Leaf</tissue>
    </source>
</reference>
<dbReference type="AlphaFoldDB" id="A0A822YN66"/>
<sequence>MLNIALTKSNQTRQIEYRSSYMKNETNQRAICRNNEKLILQVGGDPLLSQTYFTVRMTKSR</sequence>
<keyword evidence="2" id="KW-1185">Reference proteome</keyword>
<accession>A0A822YN66</accession>
<protein>
    <submittedName>
        <fullName evidence="1">Uncharacterized protein</fullName>
    </submittedName>
</protein>
<name>A0A822YN66_NELNU</name>
<evidence type="ECO:0000313" key="2">
    <source>
        <dbReference type="Proteomes" id="UP000607653"/>
    </source>
</evidence>